<evidence type="ECO:0000256" key="1">
    <source>
        <dbReference type="ARBA" id="ARBA00004141"/>
    </source>
</evidence>
<organism evidence="7 8">
    <name type="scientific">Amycolatopsis dongchuanensis</name>
    <dbReference type="NCBI Taxonomy" id="1070866"/>
    <lineage>
        <taxon>Bacteria</taxon>
        <taxon>Bacillati</taxon>
        <taxon>Actinomycetota</taxon>
        <taxon>Actinomycetes</taxon>
        <taxon>Pseudonocardiales</taxon>
        <taxon>Pseudonocardiaceae</taxon>
        <taxon>Amycolatopsis</taxon>
    </lineage>
</organism>
<evidence type="ECO:0000256" key="3">
    <source>
        <dbReference type="ARBA" id="ARBA00022989"/>
    </source>
</evidence>
<dbReference type="RefSeq" id="WP_346055456.1">
    <property type="nucleotide sequence ID" value="NZ_BAABIB010000108.1"/>
</dbReference>
<dbReference type="PANTHER" id="PTHR38480">
    <property type="entry name" value="SLR0254 PROTEIN"/>
    <property type="match status" value="1"/>
</dbReference>
<gene>
    <name evidence="7" type="ORF">GCM10023214_56500</name>
</gene>
<dbReference type="EMBL" id="BAABIB010000108">
    <property type="protein sequence ID" value="GAA4657830.1"/>
    <property type="molecule type" value="Genomic_DNA"/>
</dbReference>
<sequence length="148" mass="16286">MTAPRVPVGVVGLRFVQAVLDRGLVLFALFVPAVFGIFGFTSIGPATKGFLIGVFVGYWALAEVALWLLNTWWPLRHGGQTPVMRLLGLRIETVTGEPPRLRAYLTREFLLMVDGFAWGLVGIVLMLVTPRRQRLGDLVAGTVVVRVK</sequence>
<accession>A0ABP8VDQ9</accession>
<dbReference type="Proteomes" id="UP001500192">
    <property type="component" value="Unassembled WGS sequence"/>
</dbReference>
<dbReference type="PANTHER" id="PTHR38480:SF1">
    <property type="entry name" value="SLR0254 PROTEIN"/>
    <property type="match status" value="1"/>
</dbReference>
<keyword evidence="4 5" id="KW-0472">Membrane</keyword>
<comment type="caution">
    <text evidence="7">The sequence shown here is derived from an EMBL/GenBank/DDBJ whole genome shotgun (WGS) entry which is preliminary data.</text>
</comment>
<name>A0ABP8VDQ9_9PSEU</name>
<keyword evidence="8" id="KW-1185">Reference proteome</keyword>
<feature type="transmembrane region" description="Helical" evidence="5">
    <location>
        <begin position="50"/>
        <end position="69"/>
    </location>
</feature>
<evidence type="ECO:0000313" key="7">
    <source>
        <dbReference type="EMBL" id="GAA4657830.1"/>
    </source>
</evidence>
<keyword evidence="2 5" id="KW-0812">Transmembrane</keyword>
<evidence type="ECO:0000313" key="8">
    <source>
        <dbReference type="Proteomes" id="UP001500192"/>
    </source>
</evidence>
<comment type="subcellular location">
    <subcellularLocation>
        <location evidence="1">Membrane</location>
        <topology evidence="1">Multi-pass membrane protein</topology>
    </subcellularLocation>
</comment>
<feature type="transmembrane region" description="Helical" evidence="5">
    <location>
        <begin position="23"/>
        <end position="43"/>
    </location>
</feature>
<feature type="domain" description="RDD" evidence="6">
    <location>
        <begin position="11"/>
        <end position="141"/>
    </location>
</feature>
<dbReference type="InterPro" id="IPR010432">
    <property type="entry name" value="RDD"/>
</dbReference>
<dbReference type="Pfam" id="PF06271">
    <property type="entry name" value="RDD"/>
    <property type="match status" value="1"/>
</dbReference>
<reference evidence="8" key="1">
    <citation type="journal article" date="2019" name="Int. J. Syst. Evol. Microbiol.">
        <title>The Global Catalogue of Microorganisms (GCM) 10K type strain sequencing project: providing services to taxonomists for standard genome sequencing and annotation.</title>
        <authorList>
            <consortium name="The Broad Institute Genomics Platform"/>
            <consortium name="The Broad Institute Genome Sequencing Center for Infectious Disease"/>
            <person name="Wu L."/>
            <person name="Ma J."/>
        </authorList>
    </citation>
    <scope>NUCLEOTIDE SEQUENCE [LARGE SCALE GENOMIC DNA]</scope>
    <source>
        <strain evidence="8">JCM 18054</strain>
    </source>
</reference>
<evidence type="ECO:0000256" key="5">
    <source>
        <dbReference type="SAM" id="Phobius"/>
    </source>
</evidence>
<evidence type="ECO:0000259" key="6">
    <source>
        <dbReference type="Pfam" id="PF06271"/>
    </source>
</evidence>
<keyword evidence="3 5" id="KW-1133">Transmembrane helix</keyword>
<protein>
    <submittedName>
        <fullName evidence="7">RDD family protein</fullName>
    </submittedName>
</protein>
<evidence type="ECO:0000256" key="2">
    <source>
        <dbReference type="ARBA" id="ARBA00022692"/>
    </source>
</evidence>
<proteinExistence type="predicted"/>
<evidence type="ECO:0000256" key="4">
    <source>
        <dbReference type="ARBA" id="ARBA00023136"/>
    </source>
</evidence>
<feature type="transmembrane region" description="Helical" evidence="5">
    <location>
        <begin position="109"/>
        <end position="128"/>
    </location>
</feature>